<name>A0AAD7RUL1_9TELE</name>
<dbReference type="Proteomes" id="UP001221898">
    <property type="component" value="Unassembled WGS sequence"/>
</dbReference>
<comment type="caution">
    <text evidence="2">The sequence shown here is derived from an EMBL/GenBank/DDBJ whole genome shotgun (WGS) entry which is preliminary data.</text>
</comment>
<dbReference type="PANTHER" id="PTHR47510">
    <property type="entry name" value="REVERSE TRANSCRIPTASE DOMAIN-CONTAINING PROTEIN"/>
    <property type="match status" value="1"/>
</dbReference>
<keyword evidence="3" id="KW-1185">Reference proteome</keyword>
<dbReference type="PANTHER" id="PTHR47510:SF3">
    <property type="entry name" value="ENDO_EXONUCLEASE_PHOSPHATASE DOMAIN-CONTAINING PROTEIN"/>
    <property type="match status" value="1"/>
</dbReference>
<evidence type="ECO:0000256" key="1">
    <source>
        <dbReference type="SAM" id="MobiDB-lite"/>
    </source>
</evidence>
<feature type="region of interest" description="Disordered" evidence="1">
    <location>
        <begin position="195"/>
        <end position="219"/>
    </location>
</feature>
<sequence length="219" mass="25856">MNWSNREAVEELRDCLGSTDWDTFRTASNNLDEYTEAVTSYISFCVDICIPTRTRVSYNNDKPWFTARLRQLRLEKERAFKSGDKDRLRLARYTFTKAIKEAKRQYSERLEQQVSANDSASVWRGLREITNYKTKSPHSMNDLRLTNDLNEFYCRFDRQWNSPDSDPDSDSHTQPPPNSYHISFISFIQPEQRHPPFYSRPRHLQTAPAPHHTSLHFGE</sequence>
<gene>
    <name evidence="2" type="ORF">AAFF_G00103880</name>
</gene>
<protein>
    <submittedName>
        <fullName evidence="2">Uncharacterized protein</fullName>
    </submittedName>
</protein>
<dbReference type="EMBL" id="JAINUG010000169">
    <property type="protein sequence ID" value="KAJ8390453.1"/>
    <property type="molecule type" value="Genomic_DNA"/>
</dbReference>
<organism evidence="2 3">
    <name type="scientific">Aldrovandia affinis</name>
    <dbReference type="NCBI Taxonomy" id="143900"/>
    <lineage>
        <taxon>Eukaryota</taxon>
        <taxon>Metazoa</taxon>
        <taxon>Chordata</taxon>
        <taxon>Craniata</taxon>
        <taxon>Vertebrata</taxon>
        <taxon>Euteleostomi</taxon>
        <taxon>Actinopterygii</taxon>
        <taxon>Neopterygii</taxon>
        <taxon>Teleostei</taxon>
        <taxon>Notacanthiformes</taxon>
        <taxon>Halosauridae</taxon>
        <taxon>Aldrovandia</taxon>
    </lineage>
</organism>
<evidence type="ECO:0000313" key="3">
    <source>
        <dbReference type="Proteomes" id="UP001221898"/>
    </source>
</evidence>
<evidence type="ECO:0000313" key="2">
    <source>
        <dbReference type="EMBL" id="KAJ8390453.1"/>
    </source>
</evidence>
<dbReference type="AlphaFoldDB" id="A0AAD7RUL1"/>
<accession>A0AAD7RUL1</accession>
<reference evidence="2" key="1">
    <citation type="journal article" date="2023" name="Science">
        <title>Genome structures resolve the early diversification of teleost fishes.</title>
        <authorList>
            <person name="Parey E."/>
            <person name="Louis A."/>
            <person name="Montfort J."/>
            <person name="Bouchez O."/>
            <person name="Roques C."/>
            <person name="Iampietro C."/>
            <person name="Lluch J."/>
            <person name="Castinel A."/>
            <person name="Donnadieu C."/>
            <person name="Desvignes T."/>
            <person name="Floi Bucao C."/>
            <person name="Jouanno E."/>
            <person name="Wen M."/>
            <person name="Mejri S."/>
            <person name="Dirks R."/>
            <person name="Jansen H."/>
            <person name="Henkel C."/>
            <person name="Chen W.J."/>
            <person name="Zahm M."/>
            <person name="Cabau C."/>
            <person name="Klopp C."/>
            <person name="Thompson A.W."/>
            <person name="Robinson-Rechavi M."/>
            <person name="Braasch I."/>
            <person name="Lecointre G."/>
            <person name="Bobe J."/>
            <person name="Postlethwait J.H."/>
            <person name="Berthelot C."/>
            <person name="Roest Crollius H."/>
            <person name="Guiguen Y."/>
        </authorList>
    </citation>
    <scope>NUCLEOTIDE SEQUENCE</scope>
    <source>
        <strain evidence="2">NC1722</strain>
    </source>
</reference>
<proteinExistence type="predicted"/>